<evidence type="ECO:0000256" key="1">
    <source>
        <dbReference type="ARBA" id="ARBA00000085"/>
    </source>
</evidence>
<feature type="region of interest" description="Disordered" evidence="4">
    <location>
        <begin position="485"/>
        <end position="509"/>
    </location>
</feature>
<protein>
    <recommendedName>
        <fullName evidence="2">histidine kinase</fullName>
        <ecNumber evidence="2">2.7.13.3</ecNumber>
    </recommendedName>
</protein>
<dbReference type="Pfam" id="PF00512">
    <property type="entry name" value="HisKA"/>
    <property type="match status" value="1"/>
</dbReference>
<dbReference type="InterPro" id="IPR036097">
    <property type="entry name" value="HisK_dim/P_sf"/>
</dbReference>
<keyword evidence="7" id="KW-0808">Transferase</keyword>
<feature type="transmembrane region" description="Helical" evidence="5">
    <location>
        <begin position="135"/>
        <end position="153"/>
    </location>
</feature>
<evidence type="ECO:0000256" key="4">
    <source>
        <dbReference type="SAM" id="MobiDB-lite"/>
    </source>
</evidence>
<dbReference type="PRINTS" id="PR00344">
    <property type="entry name" value="BCTRLSENSOR"/>
</dbReference>
<dbReference type="InterPro" id="IPR003594">
    <property type="entry name" value="HATPase_dom"/>
</dbReference>
<evidence type="ECO:0000259" key="6">
    <source>
        <dbReference type="PROSITE" id="PS50109"/>
    </source>
</evidence>
<dbReference type="PROSITE" id="PS50109">
    <property type="entry name" value="HIS_KIN"/>
    <property type="match status" value="1"/>
</dbReference>
<dbReference type="AlphaFoldDB" id="A0A2Z4Y600"/>
<dbReference type="SUPFAM" id="SSF47384">
    <property type="entry name" value="Homodimeric domain of signal transducing histidine kinase"/>
    <property type="match status" value="1"/>
</dbReference>
<keyword evidence="5" id="KW-1133">Transmembrane helix</keyword>
<dbReference type="EC" id="2.7.13.3" evidence="2"/>
<reference evidence="7 8" key="1">
    <citation type="submission" date="2018-05" db="EMBL/GenBank/DDBJ databases">
        <title>A metagenomic window into the 2 km-deep terrestrial subsurface aquifer revealed taxonomically and functionally diverse microbial community comprising novel uncultured bacterial lineages.</title>
        <authorList>
            <person name="Kadnikov V.V."/>
            <person name="Mardanov A.V."/>
            <person name="Beletsky A.V."/>
            <person name="Banks D."/>
            <person name="Pimenov N.V."/>
            <person name="Frank Y.A."/>
            <person name="Karnachuk O.V."/>
            <person name="Ravin N.V."/>
        </authorList>
    </citation>
    <scope>NUCLEOTIDE SEQUENCE [LARGE SCALE GENOMIC DNA]</scope>
    <source>
        <strain evidence="7">BY</strain>
    </source>
</reference>
<dbReference type="PANTHER" id="PTHR43065">
    <property type="entry name" value="SENSOR HISTIDINE KINASE"/>
    <property type="match status" value="1"/>
</dbReference>
<dbReference type="CDD" id="cd00075">
    <property type="entry name" value="HATPase"/>
    <property type="match status" value="1"/>
</dbReference>
<dbReference type="InterPro" id="IPR036890">
    <property type="entry name" value="HATPase_C_sf"/>
</dbReference>
<keyword evidence="7" id="KW-0418">Kinase</keyword>
<dbReference type="EMBL" id="CP030759">
    <property type="protein sequence ID" value="AXA36637.1"/>
    <property type="molecule type" value="Genomic_DNA"/>
</dbReference>
<evidence type="ECO:0000256" key="2">
    <source>
        <dbReference type="ARBA" id="ARBA00012438"/>
    </source>
</evidence>
<dbReference type="InterPro" id="IPR005467">
    <property type="entry name" value="His_kinase_dom"/>
</dbReference>
<dbReference type="KEGG" id="schv:BRCON_1860"/>
<evidence type="ECO:0000256" key="5">
    <source>
        <dbReference type="SAM" id="Phobius"/>
    </source>
</evidence>
<dbReference type="Gene3D" id="3.30.565.10">
    <property type="entry name" value="Histidine kinase-like ATPase, C-terminal domain"/>
    <property type="match status" value="1"/>
</dbReference>
<feature type="domain" description="Histidine kinase" evidence="6">
    <location>
        <begin position="269"/>
        <end position="479"/>
    </location>
</feature>
<dbReference type="Gene3D" id="1.10.287.130">
    <property type="match status" value="1"/>
</dbReference>
<dbReference type="PANTHER" id="PTHR43065:SF42">
    <property type="entry name" value="TWO-COMPONENT SENSOR PPRA"/>
    <property type="match status" value="1"/>
</dbReference>
<evidence type="ECO:0000313" key="8">
    <source>
        <dbReference type="Proteomes" id="UP000262583"/>
    </source>
</evidence>
<dbReference type="SUPFAM" id="SSF55874">
    <property type="entry name" value="ATPase domain of HSP90 chaperone/DNA topoisomerase II/histidine kinase"/>
    <property type="match status" value="1"/>
</dbReference>
<dbReference type="SMART" id="SM00388">
    <property type="entry name" value="HisKA"/>
    <property type="match status" value="1"/>
</dbReference>
<organism evidence="7 8">
    <name type="scientific">Sumerlaea chitinivorans</name>
    <dbReference type="NCBI Taxonomy" id="2250252"/>
    <lineage>
        <taxon>Bacteria</taxon>
        <taxon>Candidatus Sumerlaeota</taxon>
        <taxon>Candidatus Sumerlaeia</taxon>
        <taxon>Candidatus Sumerlaeales</taxon>
        <taxon>Candidatus Sumerlaeaceae</taxon>
        <taxon>Candidatus Sumerlaea</taxon>
    </lineage>
</organism>
<dbReference type="SMART" id="SM00387">
    <property type="entry name" value="HATPase_c"/>
    <property type="match status" value="1"/>
</dbReference>
<feature type="compositionally biased region" description="Pro residues" evidence="4">
    <location>
        <begin position="500"/>
        <end position="509"/>
    </location>
</feature>
<feature type="transmembrane region" description="Helical" evidence="5">
    <location>
        <begin position="190"/>
        <end position="207"/>
    </location>
</feature>
<feature type="transmembrane region" description="Helical" evidence="5">
    <location>
        <begin position="104"/>
        <end position="123"/>
    </location>
</feature>
<feature type="transmembrane region" description="Helical" evidence="5">
    <location>
        <begin position="74"/>
        <end position="92"/>
    </location>
</feature>
<name>A0A2Z4Y600_SUMC1</name>
<dbReference type="InterPro" id="IPR003661">
    <property type="entry name" value="HisK_dim/P_dom"/>
</dbReference>
<evidence type="ECO:0000256" key="3">
    <source>
        <dbReference type="ARBA" id="ARBA00022553"/>
    </source>
</evidence>
<keyword evidence="5" id="KW-0812">Transmembrane</keyword>
<accession>A0A2Z4Y600</accession>
<proteinExistence type="predicted"/>
<feature type="transmembrane region" description="Helical" evidence="5">
    <location>
        <begin position="165"/>
        <end position="183"/>
    </location>
</feature>
<gene>
    <name evidence="7" type="ORF">BRCON_1860</name>
</gene>
<dbReference type="InterPro" id="IPR004358">
    <property type="entry name" value="Sig_transdc_His_kin-like_C"/>
</dbReference>
<sequence length="509" mass="56140">MLSQSTNPIQAWLSSVAAAIRARLMHYDPRLPRTVAFLPASAETLHGMDTQRHAARPDEAQEVRQWLHEIQKRAILPLKWTIFVVAAAFWALGRPQFWPPPVEVFALFVLYFLANAGESYLLLFSRVAPRQIRPLCVVSYAVDVAFVACLVWFDSVRFARTSAAPTDFYILFFIVVLRSFVLFRSGWASLLVNGVIGLVFAATLLAQENTTPMDTFRNHAIRVVFFWIVILMSAFIAHLLHLQNKELMRARENLLRSENLALLGQLAAGVAHEVNNPIGIISAYAEYLKKRFPENDPHHEDLEAIHREAQRCKGIVEGLLDFARTAPPHVGPTDLAPLLSGTLSLIAHADTSQTPRIEQRLAPDLAPVLADANQLRQALLNLLLNAQQACGNTAGLITIEAENLPDEQAVRLTITDNGCGIAPEDLPHVFTPFFSRKPTGTGLGLAITRRIIEEHGGRIALRSEFGKGTSVEVILPAAVRLRTGKQSSGKLRRVGTGTETPPPSSQPSA</sequence>
<feature type="transmembrane region" description="Helical" evidence="5">
    <location>
        <begin position="219"/>
        <end position="242"/>
    </location>
</feature>
<dbReference type="Pfam" id="PF02518">
    <property type="entry name" value="HATPase_c"/>
    <property type="match status" value="1"/>
</dbReference>
<dbReference type="CDD" id="cd00082">
    <property type="entry name" value="HisKA"/>
    <property type="match status" value="1"/>
</dbReference>
<keyword evidence="3" id="KW-0597">Phosphoprotein</keyword>
<keyword evidence="5" id="KW-0472">Membrane</keyword>
<evidence type="ECO:0000313" key="7">
    <source>
        <dbReference type="EMBL" id="AXA36637.1"/>
    </source>
</evidence>
<comment type="catalytic activity">
    <reaction evidence="1">
        <text>ATP + protein L-histidine = ADP + protein N-phospho-L-histidine.</text>
        <dbReference type="EC" id="2.7.13.3"/>
    </reaction>
</comment>
<dbReference type="Proteomes" id="UP000262583">
    <property type="component" value="Chromosome"/>
</dbReference>
<dbReference type="GO" id="GO:0000155">
    <property type="term" value="F:phosphorelay sensor kinase activity"/>
    <property type="evidence" value="ECO:0007669"/>
    <property type="project" value="InterPro"/>
</dbReference>